<dbReference type="PANTHER" id="PTHR10890:SF3">
    <property type="entry name" value="CYSTEINE--TRNA LIGASE, CYTOPLASMIC"/>
    <property type="match status" value="1"/>
</dbReference>
<evidence type="ECO:0000256" key="5">
    <source>
        <dbReference type="ARBA" id="ARBA00014738"/>
    </source>
</evidence>
<evidence type="ECO:0000256" key="6">
    <source>
        <dbReference type="ARBA" id="ARBA00022490"/>
    </source>
</evidence>
<accession>A0A381PK18</accession>
<keyword evidence="7" id="KW-0436">Ligase</keyword>
<dbReference type="Pfam" id="PF23493">
    <property type="entry name" value="CysS_C"/>
    <property type="match status" value="1"/>
</dbReference>
<sequence length="455" mass="49040">MQRQKVPFVPRTEGEVAMYVCGPTVYDVPHLGHGRTALTFDMIRRYLTWTGLTVTVASNVTDIDDKIIARAGQEGRTEPDVAAEFTAKYDEQMARLAILPADSRPHATQFVDGMVEIISQLVDLGAAYEVEGKGVYFAVEGLKEYGRLAGRTLNQLRDDAGQRVDVDADKRSPLDFALWKSAKPGEPSWSTPWGAGRPGWHTECVAMSLSALGPGFDFHGGGDDLCFPHHQNEWAQVVAMGEQFARYWVHSAMVNVAGEKMSKSLGNFTNLAEAIDTAGPRALRLLALQTHYRRAMEMGRDALMAAAAAVDRLDAFHRRMVTASVDLASGEVNDTALDAFCSAMDDDFGTPSALDGAFGLIRGANVDLDNGDLSAAGVGGRTAITMFSVLGIDIGSGTKTTEVGPSDQEIEDLLEQRAQARAAKDFAAADSVRDQLTASGIIIEDTANGVVWHRA</sequence>
<evidence type="ECO:0000259" key="15">
    <source>
        <dbReference type="Pfam" id="PF01406"/>
    </source>
</evidence>
<keyword evidence="13" id="KW-0030">Aminoacyl-tRNA synthetase</keyword>
<evidence type="ECO:0000256" key="10">
    <source>
        <dbReference type="ARBA" id="ARBA00022833"/>
    </source>
</evidence>
<comment type="subcellular location">
    <subcellularLocation>
        <location evidence="2">Cytoplasm</location>
    </subcellularLocation>
</comment>
<evidence type="ECO:0000256" key="2">
    <source>
        <dbReference type="ARBA" id="ARBA00004496"/>
    </source>
</evidence>
<proteinExistence type="inferred from homology"/>
<evidence type="ECO:0000313" key="18">
    <source>
        <dbReference type="EMBL" id="SUZ67310.1"/>
    </source>
</evidence>
<dbReference type="GO" id="GO:0005829">
    <property type="term" value="C:cytosol"/>
    <property type="evidence" value="ECO:0007669"/>
    <property type="project" value="TreeGrafter"/>
</dbReference>
<feature type="domain" description="Cysteinyl-tRNA ligase anticodon binding" evidence="17">
    <location>
        <begin position="408"/>
        <end position="452"/>
    </location>
</feature>
<name>A0A381PK18_9ZZZZ</name>
<evidence type="ECO:0000256" key="12">
    <source>
        <dbReference type="ARBA" id="ARBA00022917"/>
    </source>
</evidence>
<dbReference type="InterPro" id="IPR024909">
    <property type="entry name" value="Cys-tRNA/MSH_ligase"/>
</dbReference>
<feature type="domain" description="tRNA synthetases class I catalytic" evidence="15">
    <location>
        <begin position="8"/>
        <end position="306"/>
    </location>
</feature>
<evidence type="ECO:0000256" key="11">
    <source>
        <dbReference type="ARBA" id="ARBA00022840"/>
    </source>
</evidence>
<dbReference type="Gene3D" id="1.20.120.1910">
    <property type="entry name" value="Cysteine-tRNA ligase, C-terminal anti-codon recognition domain"/>
    <property type="match status" value="1"/>
</dbReference>
<keyword evidence="12" id="KW-0648">Protein biosynthesis</keyword>
<dbReference type="Gene3D" id="3.40.50.620">
    <property type="entry name" value="HUPs"/>
    <property type="match status" value="1"/>
</dbReference>
<keyword evidence="9" id="KW-0547">Nucleotide-binding</keyword>
<dbReference type="HAMAP" id="MF_00041">
    <property type="entry name" value="Cys_tRNA_synth"/>
    <property type="match status" value="1"/>
</dbReference>
<keyword evidence="10" id="KW-0862">Zinc</keyword>
<dbReference type="InterPro" id="IPR056411">
    <property type="entry name" value="CysS_C"/>
</dbReference>
<dbReference type="GO" id="GO:0046872">
    <property type="term" value="F:metal ion binding"/>
    <property type="evidence" value="ECO:0007669"/>
    <property type="project" value="UniProtKB-KW"/>
</dbReference>
<evidence type="ECO:0000259" key="16">
    <source>
        <dbReference type="Pfam" id="PF09190"/>
    </source>
</evidence>
<evidence type="ECO:0000256" key="9">
    <source>
        <dbReference type="ARBA" id="ARBA00022741"/>
    </source>
</evidence>
<dbReference type="NCBIfam" id="TIGR00435">
    <property type="entry name" value="cysS"/>
    <property type="match status" value="1"/>
</dbReference>
<dbReference type="GO" id="GO:0006423">
    <property type="term" value="P:cysteinyl-tRNA aminoacylation"/>
    <property type="evidence" value="ECO:0007669"/>
    <property type="project" value="InterPro"/>
</dbReference>
<feature type="domain" description="Cysteinyl-tRNA synthetase class Ia DALR" evidence="16">
    <location>
        <begin position="339"/>
        <end position="391"/>
    </location>
</feature>
<evidence type="ECO:0000256" key="14">
    <source>
        <dbReference type="ARBA" id="ARBA00031499"/>
    </source>
</evidence>
<dbReference type="SUPFAM" id="SSF52374">
    <property type="entry name" value="Nucleotidylyl transferase"/>
    <property type="match status" value="1"/>
</dbReference>
<dbReference type="EMBL" id="UINC01001008">
    <property type="protein sequence ID" value="SUZ67310.1"/>
    <property type="molecule type" value="Genomic_DNA"/>
</dbReference>
<dbReference type="InterPro" id="IPR032678">
    <property type="entry name" value="tRNA-synt_1_cat_dom"/>
</dbReference>
<evidence type="ECO:0000256" key="1">
    <source>
        <dbReference type="ARBA" id="ARBA00001947"/>
    </source>
</evidence>
<keyword evidence="11" id="KW-0067">ATP-binding</keyword>
<dbReference type="InterPro" id="IPR015273">
    <property type="entry name" value="Cys-tRNA-synt_Ia_DALR"/>
</dbReference>
<keyword evidence="8" id="KW-0479">Metal-binding</keyword>
<dbReference type="AlphaFoldDB" id="A0A381PK18"/>
<dbReference type="PRINTS" id="PR00983">
    <property type="entry name" value="TRNASYNTHCYS"/>
</dbReference>
<dbReference type="PANTHER" id="PTHR10890">
    <property type="entry name" value="CYSTEINYL-TRNA SYNTHETASE"/>
    <property type="match status" value="1"/>
</dbReference>
<evidence type="ECO:0000256" key="7">
    <source>
        <dbReference type="ARBA" id="ARBA00022598"/>
    </source>
</evidence>
<dbReference type="EC" id="6.1.1.16" evidence="4"/>
<keyword evidence="6" id="KW-0963">Cytoplasm</keyword>
<comment type="similarity">
    <text evidence="3">Belongs to the class-I aminoacyl-tRNA synthetase family.</text>
</comment>
<evidence type="ECO:0000256" key="8">
    <source>
        <dbReference type="ARBA" id="ARBA00022723"/>
    </source>
</evidence>
<dbReference type="Pfam" id="PF01406">
    <property type="entry name" value="tRNA-synt_1e"/>
    <property type="match status" value="1"/>
</dbReference>
<dbReference type="Pfam" id="PF09190">
    <property type="entry name" value="DALR_2"/>
    <property type="match status" value="1"/>
</dbReference>
<protein>
    <recommendedName>
        <fullName evidence="5">Cysteine--tRNA ligase</fullName>
        <ecNumber evidence="4">6.1.1.16</ecNumber>
    </recommendedName>
    <alternativeName>
        <fullName evidence="14">Cysteinyl-tRNA synthetase</fullName>
    </alternativeName>
</protein>
<dbReference type="GO" id="GO:0004817">
    <property type="term" value="F:cysteine-tRNA ligase activity"/>
    <property type="evidence" value="ECO:0007669"/>
    <property type="project" value="UniProtKB-EC"/>
</dbReference>
<dbReference type="CDD" id="cd00672">
    <property type="entry name" value="CysRS_core"/>
    <property type="match status" value="1"/>
</dbReference>
<dbReference type="InterPro" id="IPR014729">
    <property type="entry name" value="Rossmann-like_a/b/a_fold"/>
</dbReference>
<evidence type="ECO:0000256" key="13">
    <source>
        <dbReference type="ARBA" id="ARBA00023146"/>
    </source>
</evidence>
<dbReference type="GO" id="GO:0005524">
    <property type="term" value="F:ATP binding"/>
    <property type="evidence" value="ECO:0007669"/>
    <property type="project" value="UniProtKB-KW"/>
</dbReference>
<evidence type="ECO:0000256" key="3">
    <source>
        <dbReference type="ARBA" id="ARBA00005594"/>
    </source>
</evidence>
<reference evidence="18" key="1">
    <citation type="submission" date="2018-05" db="EMBL/GenBank/DDBJ databases">
        <authorList>
            <person name="Lanie J.A."/>
            <person name="Ng W.-L."/>
            <person name="Kazmierczak K.M."/>
            <person name="Andrzejewski T.M."/>
            <person name="Davidsen T.M."/>
            <person name="Wayne K.J."/>
            <person name="Tettelin H."/>
            <person name="Glass J.I."/>
            <person name="Rusch D."/>
            <person name="Podicherti R."/>
            <person name="Tsui H.-C.T."/>
            <person name="Winkler M.E."/>
        </authorList>
    </citation>
    <scope>NUCLEOTIDE SEQUENCE</scope>
</reference>
<organism evidence="18">
    <name type="scientific">marine metagenome</name>
    <dbReference type="NCBI Taxonomy" id="408172"/>
    <lineage>
        <taxon>unclassified sequences</taxon>
        <taxon>metagenomes</taxon>
        <taxon>ecological metagenomes</taxon>
    </lineage>
</organism>
<dbReference type="InterPro" id="IPR015803">
    <property type="entry name" value="Cys-tRNA-ligase"/>
</dbReference>
<comment type="cofactor">
    <cofactor evidence="1">
        <name>Zn(2+)</name>
        <dbReference type="ChEBI" id="CHEBI:29105"/>
    </cofactor>
</comment>
<evidence type="ECO:0000259" key="17">
    <source>
        <dbReference type="Pfam" id="PF23493"/>
    </source>
</evidence>
<gene>
    <name evidence="18" type="ORF">METZ01_LOCUS20164</name>
</gene>
<dbReference type="InterPro" id="IPR009080">
    <property type="entry name" value="tRNAsynth_Ia_anticodon-bd"/>
</dbReference>
<evidence type="ECO:0000256" key="4">
    <source>
        <dbReference type="ARBA" id="ARBA00012832"/>
    </source>
</evidence>
<dbReference type="SUPFAM" id="SSF47323">
    <property type="entry name" value="Anticodon-binding domain of a subclass of class I aminoacyl-tRNA synthetases"/>
    <property type="match status" value="1"/>
</dbReference>